<accession>A0A1V1PDW9</accession>
<evidence type="ECO:0000256" key="5">
    <source>
        <dbReference type="ARBA" id="ARBA00022741"/>
    </source>
</evidence>
<evidence type="ECO:0000256" key="4">
    <source>
        <dbReference type="ARBA" id="ARBA00022695"/>
    </source>
</evidence>
<reference evidence="10" key="1">
    <citation type="submission" date="2012-11" db="EMBL/GenBank/DDBJ databases">
        <authorList>
            <person name="Lucero-Rivera Y.E."/>
            <person name="Tovar-Ramirez D."/>
        </authorList>
    </citation>
    <scope>NUCLEOTIDE SEQUENCE [LARGE SCALE GENOMIC DNA]</scope>
    <source>
        <strain evidence="10">Araruama</strain>
    </source>
</reference>
<evidence type="ECO:0000259" key="8">
    <source>
        <dbReference type="Pfam" id="PF00483"/>
    </source>
</evidence>
<protein>
    <recommendedName>
        <fullName evidence="2">mannose-1-phosphate guanylyltransferase</fullName>
        <ecNumber evidence="2">2.7.7.13</ecNumber>
    </recommendedName>
</protein>
<dbReference type="InterPro" id="IPR029044">
    <property type="entry name" value="Nucleotide-diphossugar_trans"/>
</dbReference>
<dbReference type="SUPFAM" id="SSF53448">
    <property type="entry name" value="Nucleotide-diphospho-sugar transferases"/>
    <property type="match status" value="1"/>
</dbReference>
<dbReference type="AlphaFoldDB" id="A0A1V1PDW9"/>
<keyword evidence="3 9" id="KW-0808">Transferase</keyword>
<proteinExistence type="inferred from homology"/>
<dbReference type="PANTHER" id="PTHR46390:SF1">
    <property type="entry name" value="MANNOSE-1-PHOSPHATE GUANYLYLTRANSFERASE"/>
    <property type="match status" value="1"/>
</dbReference>
<gene>
    <name evidence="9" type="primary">manC</name>
    <name evidence="9" type="ORF">OMM_01316</name>
</gene>
<dbReference type="PANTHER" id="PTHR46390">
    <property type="entry name" value="MANNOSE-1-PHOSPHATE GUANYLYLTRANSFERASE"/>
    <property type="match status" value="1"/>
</dbReference>
<dbReference type="SUPFAM" id="SSF51182">
    <property type="entry name" value="RmlC-like cupins"/>
    <property type="match status" value="1"/>
</dbReference>
<dbReference type="GO" id="GO:0005525">
    <property type="term" value="F:GTP binding"/>
    <property type="evidence" value="ECO:0007669"/>
    <property type="project" value="UniProtKB-KW"/>
</dbReference>
<keyword evidence="6" id="KW-0342">GTP-binding</keyword>
<sequence length="465" mass="53157">MPHKTQSFALLLAGGSGTRLWPVSRDLYPKQLVRLINNRSLIQHTAIRLSKAFNTQNMRIVCGKKHVQDICQEIKEIDLFHDHLIINEPCGRNTAPAILLGALQIYESNPNAVIFVFPADHVIDRMQQFYEKIDMADQLASDGHIVTFGIAPEYPETGYGYIEADTEKIGHGFRIKRFVEKPDTSSAEKYLNAGNFYWNAGMFAFKANVLIEAFRTLVPTMLKDLQDMISNDQLHIDRYKNLENISFDYAVMEKTDSGVVLPADFQWSDIGSWKALYDYLPKDSQHNVVIGKQDNFIMQNSQNCLAMGDERLIVVNQLKNIALIDTPDALFLSDLDHSRDAKDTVSFLKKQNRKEYQGHLIQRTEWGHVTVLDEQSDCVISKYTIFSESKIPEYQNMLQLNQWHVIRGYGEVFIDQEPVPIHAGEHITIESGMRVSFENMSKDDLVFIEISTLLQSVSGEELIFE</sequence>
<dbReference type="FunFam" id="3.90.550.10:FF:000046">
    <property type="entry name" value="Mannose-1-phosphate guanylyltransferase (GDP)"/>
    <property type="match status" value="1"/>
</dbReference>
<keyword evidence="4 9" id="KW-0548">Nucleotidyltransferase</keyword>
<dbReference type="Gene3D" id="2.60.120.10">
    <property type="entry name" value="Jelly Rolls"/>
    <property type="match status" value="1"/>
</dbReference>
<evidence type="ECO:0000256" key="6">
    <source>
        <dbReference type="ARBA" id="ARBA00023134"/>
    </source>
</evidence>
<dbReference type="Proteomes" id="UP000189670">
    <property type="component" value="Unassembled WGS sequence"/>
</dbReference>
<dbReference type="InterPro" id="IPR014710">
    <property type="entry name" value="RmlC-like_jellyroll"/>
</dbReference>
<feature type="domain" description="Nucleotidyl transferase" evidence="8">
    <location>
        <begin position="9"/>
        <end position="283"/>
    </location>
</feature>
<dbReference type="InterPro" id="IPR011051">
    <property type="entry name" value="RmlC_Cupin_sf"/>
</dbReference>
<evidence type="ECO:0000256" key="7">
    <source>
        <dbReference type="ARBA" id="ARBA00047343"/>
    </source>
</evidence>
<dbReference type="Gene3D" id="3.90.550.10">
    <property type="entry name" value="Spore Coat Polysaccharide Biosynthesis Protein SpsA, Chain A"/>
    <property type="match status" value="1"/>
</dbReference>
<organism evidence="9 10">
    <name type="scientific">Candidatus Magnetoglobus multicellularis str. Araruama</name>
    <dbReference type="NCBI Taxonomy" id="890399"/>
    <lineage>
        <taxon>Bacteria</taxon>
        <taxon>Pseudomonadati</taxon>
        <taxon>Thermodesulfobacteriota</taxon>
        <taxon>Desulfobacteria</taxon>
        <taxon>Desulfobacterales</taxon>
        <taxon>Desulfobacteraceae</taxon>
        <taxon>Candidatus Magnetoglobus</taxon>
    </lineage>
</organism>
<keyword evidence="5" id="KW-0547">Nucleotide-binding</keyword>
<dbReference type="Pfam" id="PF00483">
    <property type="entry name" value="NTP_transferase"/>
    <property type="match status" value="1"/>
</dbReference>
<comment type="similarity">
    <text evidence="1">Belongs to the mannose-6-phosphate isomerase type 2 family.</text>
</comment>
<evidence type="ECO:0000256" key="1">
    <source>
        <dbReference type="ARBA" id="ARBA00006115"/>
    </source>
</evidence>
<comment type="caution">
    <text evidence="9">The sequence shown here is derived from an EMBL/GenBank/DDBJ whole genome shotgun (WGS) entry which is preliminary data.</text>
</comment>
<dbReference type="CDD" id="cd02509">
    <property type="entry name" value="GDP-M1P_Guanylyltransferase"/>
    <property type="match status" value="1"/>
</dbReference>
<comment type="catalytic activity">
    <reaction evidence="7">
        <text>alpha-D-mannose 1-phosphate + GTP + H(+) = GDP-alpha-D-mannose + diphosphate</text>
        <dbReference type="Rhea" id="RHEA:15229"/>
        <dbReference type="ChEBI" id="CHEBI:15378"/>
        <dbReference type="ChEBI" id="CHEBI:33019"/>
        <dbReference type="ChEBI" id="CHEBI:37565"/>
        <dbReference type="ChEBI" id="CHEBI:57527"/>
        <dbReference type="ChEBI" id="CHEBI:58409"/>
        <dbReference type="EC" id="2.7.7.13"/>
    </reaction>
</comment>
<evidence type="ECO:0000313" key="9">
    <source>
        <dbReference type="EMBL" id="ETR72963.1"/>
    </source>
</evidence>
<evidence type="ECO:0000256" key="3">
    <source>
        <dbReference type="ARBA" id="ARBA00022679"/>
    </source>
</evidence>
<evidence type="ECO:0000313" key="10">
    <source>
        <dbReference type="Proteomes" id="UP000189670"/>
    </source>
</evidence>
<evidence type="ECO:0000256" key="2">
    <source>
        <dbReference type="ARBA" id="ARBA00012387"/>
    </source>
</evidence>
<dbReference type="GO" id="GO:0009298">
    <property type="term" value="P:GDP-mannose biosynthetic process"/>
    <property type="evidence" value="ECO:0007669"/>
    <property type="project" value="TreeGrafter"/>
</dbReference>
<dbReference type="EMBL" id="ATBP01000098">
    <property type="protein sequence ID" value="ETR72963.1"/>
    <property type="molecule type" value="Genomic_DNA"/>
</dbReference>
<dbReference type="InterPro" id="IPR005835">
    <property type="entry name" value="NTP_transferase_dom"/>
</dbReference>
<dbReference type="InterPro" id="IPR049577">
    <property type="entry name" value="GMPP_N"/>
</dbReference>
<dbReference type="InterPro" id="IPR051161">
    <property type="entry name" value="Mannose-6P_isomerase_type2"/>
</dbReference>
<dbReference type="GO" id="GO:0004475">
    <property type="term" value="F:mannose-1-phosphate guanylyltransferase (GTP) activity"/>
    <property type="evidence" value="ECO:0007669"/>
    <property type="project" value="UniProtKB-EC"/>
</dbReference>
<dbReference type="EC" id="2.7.7.13" evidence="2"/>
<name>A0A1V1PDW9_9BACT</name>